<dbReference type="InterPro" id="IPR012336">
    <property type="entry name" value="Thioredoxin-like_fold"/>
</dbReference>
<gene>
    <name evidence="7" type="ORF">ATL39_0815</name>
</gene>
<dbReference type="Gene3D" id="3.40.30.10">
    <property type="entry name" value="Glutaredoxin"/>
    <property type="match status" value="1"/>
</dbReference>
<organism evidence="7 8">
    <name type="scientific">Sinobaca qinghaiensis</name>
    <dbReference type="NCBI Taxonomy" id="342944"/>
    <lineage>
        <taxon>Bacteria</taxon>
        <taxon>Bacillati</taxon>
        <taxon>Bacillota</taxon>
        <taxon>Bacilli</taxon>
        <taxon>Bacillales</taxon>
        <taxon>Sporolactobacillaceae</taxon>
        <taxon>Sinobaca</taxon>
    </lineage>
</organism>
<comment type="caution">
    <text evidence="7">The sequence shown here is derived from an EMBL/GenBank/DDBJ whole genome shotgun (WGS) entry which is preliminary data.</text>
</comment>
<dbReference type="InterPro" id="IPR036249">
    <property type="entry name" value="Thioredoxin-like_sf"/>
</dbReference>
<evidence type="ECO:0000313" key="8">
    <source>
        <dbReference type="Proteomes" id="UP000285120"/>
    </source>
</evidence>
<dbReference type="GO" id="GO:0016853">
    <property type="term" value="F:isomerase activity"/>
    <property type="evidence" value="ECO:0007669"/>
    <property type="project" value="UniProtKB-KW"/>
</dbReference>
<reference evidence="7 8" key="1">
    <citation type="submission" date="2018-09" db="EMBL/GenBank/DDBJ databases">
        <title>Genomic Encyclopedia of Archaeal and Bacterial Type Strains, Phase II (KMG-II): from individual species to whole genera.</title>
        <authorList>
            <person name="Goeker M."/>
        </authorList>
    </citation>
    <scope>NUCLEOTIDE SEQUENCE [LARGE SCALE GENOMIC DNA]</scope>
    <source>
        <strain evidence="7 8">DSM 17008</strain>
    </source>
</reference>
<dbReference type="AlphaFoldDB" id="A0A419V926"/>
<evidence type="ECO:0000256" key="2">
    <source>
        <dbReference type="ARBA" id="ARBA00022729"/>
    </source>
</evidence>
<dbReference type="GO" id="GO:0016491">
    <property type="term" value="F:oxidoreductase activity"/>
    <property type="evidence" value="ECO:0007669"/>
    <property type="project" value="UniProtKB-KW"/>
</dbReference>
<dbReference type="EMBL" id="RAPK01000006">
    <property type="protein sequence ID" value="RKD76595.1"/>
    <property type="molecule type" value="Genomic_DNA"/>
</dbReference>
<evidence type="ECO:0000259" key="6">
    <source>
        <dbReference type="PROSITE" id="PS51352"/>
    </source>
</evidence>
<keyword evidence="3" id="KW-0560">Oxidoreductase</keyword>
<dbReference type="PANTHER" id="PTHR13887:SF14">
    <property type="entry name" value="DISULFIDE BOND FORMATION PROTEIN D"/>
    <property type="match status" value="1"/>
</dbReference>
<feature type="domain" description="Thioredoxin" evidence="6">
    <location>
        <begin position="34"/>
        <end position="225"/>
    </location>
</feature>
<dbReference type="InterPro" id="IPR013766">
    <property type="entry name" value="Thioredoxin_domain"/>
</dbReference>
<keyword evidence="4" id="KW-1015">Disulfide bond</keyword>
<evidence type="ECO:0000256" key="5">
    <source>
        <dbReference type="ARBA" id="ARBA00023284"/>
    </source>
</evidence>
<keyword evidence="2" id="KW-0732">Signal</keyword>
<comment type="similarity">
    <text evidence="1">Belongs to the thioredoxin family. DsbA subfamily.</text>
</comment>
<dbReference type="RefSeq" id="WP_245960910.1">
    <property type="nucleotide sequence ID" value="NZ_RAPK01000006.1"/>
</dbReference>
<keyword evidence="5" id="KW-0676">Redox-active center</keyword>
<dbReference type="SUPFAM" id="SSF52833">
    <property type="entry name" value="Thioredoxin-like"/>
    <property type="match status" value="1"/>
</dbReference>
<keyword evidence="7" id="KW-0413">Isomerase</keyword>
<sequence>MAKKKTSASTKSKRSPKLLIVIIAALAVVMAAILFVGNLEPSASGDIDLEGQPVKGEENAVSIVEFGDYKCPACKNFHESMVPMIEQELVETGDASFTYMNYPFLNVDSSRAALYAETVYGELGNDTFWEFHDRLFTEQDPEAESQDFFTEERLNSILEEIVSADEASQVSEAFQAEEYEDALETDTDYVSELGVQSTPTLFVNGEQFEGGSFEELRDMVEEAANE</sequence>
<evidence type="ECO:0000256" key="1">
    <source>
        <dbReference type="ARBA" id="ARBA00005791"/>
    </source>
</evidence>
<dbReference type="Pfam" id="PF13462">
    <property type="entry name" value="Thioredoxin_4"/>
    <property type="match status" value="1"/>
</dbReference>
<accession>A0A419V926</accession>
<proteinExistence type="inferred from homology"/>
<keyword evidence="8" id="KW-1185">Reference proteome</keyword>
<dbReference type="PANTHER" id="PTHR13887">
    <property type="entry name" value="GLUTATHIONE S-TRANSFERASE KAPPA"/>
    <property type="match status" value="1"/>
</dbReference>
<evidence type="ECO:0000256" key="3">
    <source>
        <dbReference type="ARBA" id="ARBA00023002"/>
    </source>
</evidence>
<dbReference type="PROSITE" id="PS51352">
    <property type="entry name" value="THIOREDOXIN_2"/>
    <property type="match status" value="1"/>
</dbReference>
<protein>
    <submittedName>
        <fullName evidence="7">Protein-disulfide isomerase</fullName>
    </submittedName>
</protein>
<name>A0A419V926_9BACL</name>
<evidence type="ECO:0000256" key="4">
    <source>
        <dbReference type="ARBA" id="ARBA00023157"/>
    </source>
</evidence>
<dbReference type="Proteomes" id="UP000285120">
    <property type="component" value="Unassembled WGS sequence"/>
</dbReference>
<evidence type="ECO:0000313" key="7">
    <source>
        <dbReference type="EMBL" id="RKD76595.1"/>
    </source>
</evidence>